<keyword evidence="7" id="KW-0175">Coiled coil</keyword>
<sequence length="340" mass="39258">MKSASVWESPPCHGMCMKWSDVNQAQNQMYELCRALLDDQNLLDALRNSNFDIVYSEHSDICAPGIWQLIGVKNFVLVSAIGMNPRLYDIVGLPTFPSFVPVVVTPFSDKMSFPQRIVNFNVDLFLRYYLNSMDNKFWRLFESRFPKFPTFDQILEEKTALIMINANEFAETARPTTNMIKYIGGSAIREPKALPEMNFGKPVIVIPMFADQQHNSKIIERNGLGVILEKHNLNKKMLTEALKKVLENKEMARKAALVASLLDGTPKKYRQEIARWARIIAEHGQLEHLKLYSRKLNWLQYYCLDVIAFEVFLVALVVLLVVYVLRRLVRYIRSSKVKSE</sequence>
<dbReference type="InterPro" id="IPR002213">
    <property type="entry name" value="UDP_glucos_trans"/>
</dbReference>
<dbReference type="InterPro" id="IPR050271">
    <property type="entry name" value="UDP-glycosyltransferase"/>
</dbReference>
<evidence type="ECO:0000256" key="1">
    <source>
        <dbReference type="ARBA" id="ARBA00009995"/>
    </source>
</evidence>
<accession>A0A0B1T8Z5</accession>
<evidence type="ECO:0000256" key="3">
    <source>
        <dbReference type="ARBA" id="ARBA00022676"/>
    </source>
</evidence>
<proteinExistence type="inferred from homology"/>
<keyword evidence="3" id="KW-0328">Glycosyltransferase</keyword>
<keyword evidence="8" id="KW-1133">Transmembrane helix</keyword>
<reference evidence="9 10" key="1">
    <citation type="submission" date="2014-03" db="EMBL/GenBank/DDBJ databases">
        <title>Draft genome of the hookworm Oesophagostomum dentatum.</title>
        <authorList>
            <person name="Mitreva M."/>
        </authorList>
    </citation>
    <scope>NUCLEOTIDE SEQUENCE [LARGE SCALE GENOMIC DNA]</scope>
    <source>
        <strain evidence="9 10">OD-Hann</strain>
    </source>
</reference>
<name>A0A0B1T8Z5_OESDE</name>
<dbReference type="EC" id="2.4.1.17" evidence="2"/>
<dbReference type="GO" id="GO:0015020">
    <property type="term" value="F:glucuronosyltransferase activity"/>
    <property type="evidence" value="ECO:0007669"/>
    <property type="project" value="UniProtKB-EC"/>
</dbReference>
<dbReference type="OrthoDB" id="5845678at2759"/>
<dbReference type="PANTHER" id="PTHR48043">
    <property type="entry name" value="EG:EG0003.4 PROTEIN-RELATED"/>
    <property type="match status" value="1"/>
</dbReference>
<dbReference type="PANTHER" id="PTHR48043:SF23">
    <property type="entry name" value="UDP-GLUCURONOSYLTRANSFERASE"/>
    <property type="match status" value="1"/>
</dbReference>
<dbReference type="Proteomes" id="UP000053660">
    <property type="component" value="Unassembled WGS sequence"/>
</dbReference>
<keyword evidence="4 9" id="KW-0808">Transferase</keyword>
<evidence type="ECO:0000256" key="8">
    <source>
        <dbReference type="SAM" id="Phobius"/>
    </source>
</evidence>
<keyword evidence="10" id="KW-1185">Reference proteome</keyword>
<comment type="catalytic activity">
    <reaction evidence="6">
        <text>glucuronate acceptor + UDP-alpha-D-glucuronate = acceptor beta-D-glucuronoside + UDP + H(+)</text>
        <dbReference type="Rhea" id="RHEA:21032"/>
        <dbReference type="ChEBI" id="CHEBI:15378"/>
        <dbReference type="ChEBI" id="CHEBI:58052"/>
        <dbReference type="ChEBI" id="CHEBI:58223"/>
        <dbReference type="ChEBI" id="CHEBI:132367"/>
        <dbReference type="ChEBI" id="CHEBI:132368"/>
        <dbReference type="EC" id="2.4.1.17"/>
    </reaction>
</comment>
<evidence type="ECO:0000256" key="2">
    <source>
        <dbReference type="ARBA" id="ARBA00012544"/>
    </source>
</evidence>
<dbReference type="SUPFAM" id="SSF53756">
    <property type="entry name" value="UDP-Glycosyltransferase/glycogen phosphorylase"/>
    <property type="match status" value="1"/>
</dbReference>
<dbReference type="EMBL" id="KN550651">
    <property type="protein sequence ID" value="KHJ93689.1"/>
    <property type="molecule type" value="Genomic_DNA"/>
</dbReference>
<organism evidence="9 10">
    <name type="scientific">Oesophagostomum dentatum</name>
    <name type="common">Nodular worm</name>
    <dbReference type="NCBI Taxonomy" id="61180"/>
    <lineage>
        <taxon>Eukaryota</taxon>
        <taxon>Metazoa</taxon>
        <taxon>Ecdysozoa</taxon>
        <taxon>Nematoda</taxon>
        <taxon>Chromadorea</taxon>
        <taxon>Rhabditida</taxon>
        <taxon>Rhabditina</taxon>
        <taxon>Rhabditomorpha</taxon>
        <taxon>Strongyloidea</taxon>
        <taxon>Strongylidae</taxon>
        <taxon>Oesophagostomum</taxon>
    </lineage>
</organism>
<gene>
    <name evidence="9" type="ORF">OESDEN_06394</name>
</gene>
<comment type="similarity">
    <text evidence="1">Belongs to the UDP-glycosyltransferase family.</text>
</comment>
<evidence type="ECO:0000256" key="4">
    <source>
        <dbReference type="ARBA" id="ARBA00022679"/>
    </source>
</evidence>
<evidence type="ECO:0000256" key="5">
    <source>
        <dbReference type="ARBA" id="ARBA00022729"/>
    </source>
</evidence>
<dbReference type="Gene3D" id="3.40.50.2000">
    <property type="entry name" value="Glycogen Phosphorylase B"/>
    <property type="match status" value="1"/>
</dbReference>
<feature type="transmembrane region" description="Helical" evidence="8">
    <location>
        <begin position="298"/>
        <end position="325"/>
    </location>
</feature>
<dbReference type="Pfam" id="PF00201">
    <property type="entry name" value="UDPGT"/>
    <property type="match status" value="2"/>
</dbReference>
<evidence type="ECO:0000313" key="9">
    <source>
        <dbReference type="EMBL" id="KHJ93689.1"/>
    </source>
</evidence>
<evidence type="ECO:0000256" key="7">
    <source>
        <dbReference type="SAM" id="Coils"/>
    </source>
</evidence>
<keyword evidence="5" id="KW-0732">Signal</keyword>
<protein>
    <recommendedName>
        <fullName evidence="2">glucuronosyltransferase</fullName>
        <ecNumber evidence="2">2.4.1.17</ecNumber>
    </recommendedName>
</protein>
<feature type="coiled-coil region" evidence="7">
    <location>
        <begin position="228"/>
        <end position="255"/>
    </location>
</feature>
<evidence type="ECO:0000313" key="10">
    <source>
        <dbReference type="Proteomes" id="UP000053660"/>
    </source>
</evidence>
<keyword evidence="8" id="KW-0812">Transmembrane</keyword>
<keyword evidence="8" id="KW-0472">Membrane</keyword>
<evidence type="ECO:0000256" key="6">
    <source>
        <dbReference type="ARBA" id="ARBA00047475"/>
    </source>
</evidence>
<dbReference type="AlphaFoldDB" id="A0A0B1T8Z5"/>